<evidence type="ECO:0000259" key="2">
    <source>
        <dbReference type="Pfam" id="PF01425"/>
    </source>
</evidence>
<accession>A0A8S0QD94</accession>
<organism evidence="3 4">
    <name type="scientific">Olea europaea subsp. europaea</name>
    <dbReference type="NCBI Taxonomy" id="158383"/>
    <lineage>
        <taxon>Eukaryota</taxon>
        <taxon>Viridiplantae</taxon>
        <taxon>Streptophyta</taxon>
        <taxon>Embryophyta</taxon>
        <taxon>Tracheophyta</taxon>
        <taxon>Spermatophyta</taxon>
        <taxon>Magnoliopsida</taxon>
        <taxon>eudicotyledons</taxon>
        <taxon>Gunneridae</taxon>
        <taxon>Pentapetalae</taxon>
        <taxon>asterids</taxon>
        <taxon>lamiids</taxon>
        <taxon>Lamiales</taxon>
        <taxon>Oleaceae</taxon>
        <taxon>Oleeae</taxon>
        <taxon>Olea</taxon>
    </lineage>
</organism>
<dbReference type="AlphaFoldDB" id="A0A8S0QD94"/>
<evidence type="ECO:0000313" key="4">
    <source>
        <dbReference type="Proteomes" id="UP000594638"/>
    </source>
</evidence>
<dbReference type="InterPro" id="IPR036928">
    <property type="entry name" value="AS_sf"/>
</dbReference>
<dbReference type="OrthoDB" id="421993at2759"/>
<dbReference type="InterPro" id="IPR023631">
    <property type="entry name" value="Amidase_dom"/>
</dbReference>
<dbReference type="Proteomes" id="UP000594638">
    <property type="component" value="Unassembled WGS sequence"/>
</dbReference>
<dbReference type="EMBL" id="CACTIH010001807">
    <property type="protein sequence ID" value="CAA2963108.1"/>
    <property type="molecule type" value="Genomic_DNA"/>
</dbReference>
<dbReference type="InterPro" id="IPR020556">
    <property type="entry name" value="Amidase_CS"/>
</dbReference>
<dbReference type="Pfam" id="PF01425">
    <property type="entry name" value="Amidase"/>
    <property type="match status" value="1"/>
</dbReference>
<dbReference type="PANTHER" id="PTHR11895">
    <property type="entry name" value="TRANSAMIDASE"/>
    <property type="match status" value="1"/>
</dbReference>
<dbReference type="PANTHER" id="PTHR11895:SF7">
    <property type="entry name" value="GLUTAMYL-TRNA(GLN) AMIDOTRANSFERASE SUBUNIT A, MITOCHONDRIAL"/>
    <property type="match status" value="1"/>
</dbReference>
<name>A0A8S0QD94_OLEEU</name>
<evidence type="ECO:0000256" key="1">
    <source>
        <dbReference type="ARBA" id="ARBA00009199"/>
    </source>
</evidence>
<dbReference type="Gene3D" id="3.90.1300.10">
    <property type="entry name" value="Amidase signature (AS) domain"/>
    <property type="match status" value="1"/>
</dbReference>
<comment type="caution">
    <text evidence="3">The sequence shown here is derived from an EMBL/GenBank/DDBJ whole genome shotgun (WGS) entry which is preliminary data.</text>
</comment>
<dbReference type="Gramene" id="OE9A034612T1">
    <property type="protein sequence ID" value="OE9A034612C1"/>
    <property type="gene ID" value="OE9A034612"/>
</dbReference>
<dbReference type="GO" id="GO:0050567">
    <property type="term" value="F:glutaminyl-tRNA synthase (glutamine-hydrolyzing) activity"/>
    <property type="evidence" value="ECO:0007669"/>
    <property type="project" value="TreeGrafter"/>
</dbReference>
<feature type="domain" description="Amidase" evidence="2">
    <location>
        <begin position="11"/>
        <end position="340"/>
    </location>
</feature>
<dbReference type="SUPFAM" id="SSF75304">
    <property type="entry name" value="Amidase signature (AS) enzymes"/>
    <property type="match status" value="1"/>
</dbReference>
<dbReference type="GO" id="GO:0016811">
    <property type="term" value="F:hydrolase activity, acting on carbon-nitrogen (but not peptide) bonds, in linear amides"/>
    <property type="evidence" value="ECO:0007669"/>
    <property type="project" value="UniProtKB-ARBA"/>
</dbReference>
<evidence type="ECO:0000313" key="3">
    <source>
        <dbReference type="EMBL" id="CAA2963108.1"/>
    </source>
</evidence>
<gene>
    <name evidence="3" type="ORF">OLEA9_A034612</name>
</gene>
<reference evidence="3 4" key="1">
    <citation type="submission" date="2019-12" db="EMBL/GenBank/DDBJ databases">
        <authorList>
            <person name="Alioto T."/>
            <person name="Alioto T."/>
            <person name="Gomez Garrido J."/>
        </authorList>
    </citation>
    <scope>NUCLEOTIDE SEQUENCE [LARGE SCALE GENOMIC DNA]</scope>
</reference>
<protein>
    <submittedName>
        <fullName evidence="3">Glutamyl-tRNA(Gln) amidotransferase subunit A, chloroplastic mitochondrial</fullName>
    </submittedName>
</protein>
<dbReference type="PROSITE" id="PS00571">
    <property type="entry name" value="AMIDASES"/>
    <property type="match status" value="1"/>
</dbReference>
<keyword evidence="4" id="KW-1185">Reference proteome</keyword>
<comment type="similarity">
    <text evidence="1">Belongs to the amidase family.</text>
</comment>
<sequence>MQLILEITQTVKVTANPWDLSRVPGGSSGGSAAAVSARQCVVSLGSDTGGSVRQPAAFCGVVGLKPTYGRVSRYGLVAYASSLDVIGCFGSSVADAGILLHTISGYDKFDSTSSKREVPDFTSQFAGKDYLESKPLKGLRVGVILETFGDGVDPEVISSVRGAVTHLEELGCIVTEVSLPSFSLGLPAYYVLALSESSSNLSRYDGIRYGNQVLEDELNSLYGHSRAKGFGSEVKMRILMGTYALSAGYYDAYYKRAQQVMCSYLQFLAPYKEICDHVSVLGEKKDEPLAMYAGDKMTVNVNLAGLPALVLPCGFVEGGSTVLPVGFQMIGAAFDEEKLLKVGHIFEHTLQVSSAVPPLVADELTR</sequence>
<dbReference type="InterPro" id="IPR000120">
    <property type="entry name" value="Amidase"/>
</dbReference>
<proteinExistence type="inferred from homology"/>